<organism evidence="9 10">
    <name type="scientific">Apilactobacillus apinorum</name>
    <dbReference type="NCBI Taxonomy" id="1218495"/>
    <lineage>
        <taxon>Bacteria</taxon>
        <taxon>Bacillati</taxon>
        <taxon>Bacillota</taxon>
        <taxon>Bacilli</taxon>
        <taxon>Lactobacillales</taxon>
        <taxon>Lactobacillaceae</taxon>
        <taxon>Apilactobacillus</taxon>
    </lineage>
</organism>
<feature type="transmembrane region" description="Helical" evidence="7">
    <location>
        <begin position="409"/>
        <end position="431"/>
    </location>
</feature>
<evidence type="ECO:0000256" key="2">
    <source>
        <dbReference type="ARBA" id="ARBA00022448"/>
    </source>
</evidence>
<evidence type="ECO:0000256" key="6">
    <source>
        <dbReference type="ARBA" id="ARBA00023136"/>
    </source>
</evidence>
<comment type="subcellular location">
    <subcellularLocation>
        <location evidence="1">Membrane</location>
        <topology evidence="1">Multi-pass membrane protein</topology>
    </subcellularLocation>
</comment>
<gene>
    <name evidence="9" type="ORF">AP20H10_09350</name>
</gene>
<dbReference type="PIRSF" id="PIRSF006060">
    <property type="entry name" value="AA_transporter"/>
    <property type="match status" value="1"/>
</dbReference>
<name>A0ABP9ZIE2_9LACO</name>
<dbReference type="PANTHER" id="PTHR43341:SF1">
    <property type="entry name" value="GENERAL AMINO-ACID PERMEASE GAP1"/>
    <property type="match status" value="1"/>
</dbReference>
<evidence type="ECO:0000256" key="5">
    <source>
        <dbReference type="ARBA" id="ARBA00022989"/>
    </source>
</evidence>
<feature type="transmembrane region" description="Helical" evidence="7">
    <location>
        <begin position="20"/>
        <end position="39"/>
    </location>
</feature>
<reference evidence="9 10" key="1">
    <citation type="submission" date="2024-03" db="EMBL/GenBank/DDBJ databases">
        <title>Inconsistent identification of Apilactobacillus kunkeei-related strains obtained by well-developed overall genome related indices.</title>
        <authorList>
            <person name="Maeno S."/>
            <person name="Endo A."/>
        </authorList>
    </citation>
    <scope>NUCLEOTIDE SEQUENCE [LARGE SCALE GENOMIC DNA]</scope>
    <source>
        <strain evidence="9 10">20H-10</strain>
    </source>
</reference>
<proteinExistence type="predicted"/>
<feature type="domain" description="Amino acid permease/ SLC12A" evidence="8">
    <location>
        <begin position="17"/>
        <end position="466"/>
    </location>
</feature>
<dbReference type="InterPro" id="IPR050524">
    <property type="entry name" value="APC_YAT"/>
</dbReference>
<dbReference type="Gene3D" id="1.20.1740.10">
    <property type="entry name" value="Amino acid/polyamine transporter I"/>
    <property type="match status" value="1"/>
</dbReference>
<dbReference type="InterPro" id="IPR004841">
    <property type="entry name" value="AA-permease/SLC12A_dom"/>
</dbReference>
<feature type="transmembrane region" description="Helical" evidence="7">
    <location>
        <begin position="339"/>
        <end position="359"/>
    </location>
</feature>
<dbReference type="InterPro" id="IPR004840">
    <property type="entry name" value="Amino_acid_permease_CS"/>
</dbReference>
<comment type="caution">
    <text evidence="9">The sequence shown here is derived from an EMBL/GenBank/DDBJ whole genome shotgun (WGS) entry which is preliminary data.</text>
</comment>
<evidence type="ECO:0000313" key="10">
    <source>
        <dbReference type="Proteomes" id="UP001438112"/>
    </source>
</evidence>
<feature type="transmembrane region" description="Helical" evidence="7">
    <location>
        <begin position="45"/>
        <end position="62"/>
    </location>
</feature>
<dbReference type="EMBL" id="BAABVV010000036">
    <property type="protein sequence ID" value="GAA6114572.1"/>
    <property type="molecule type" value="Genomic_DNA"/>
</dbReference>
<accession>A0ABP9ZIE2</accession>
<feature type="transmembrane region" description="Helical" evidence="7">
    <location>
        <begin position="127"/>
        <end position="145"/>
    </location>
</feature>
<feature type="transmembrane region" description="Helical" evidence="7">
    <location>
        <begin position="240"/>
        <end position="262"/>
    </location>
</feature>
<evidence type="ECO:0000256" key="4">
    <source>
        <dbReference type="ARBA" id="ARBA00022970"/>
    </source>
</evidence>
<dbReference type="PROSITE" id="PS00218">
    <property type="entry name" value="AMINO_ACID_PERMEASE_1"/>
    <property type="match status" value="1"/>
</dbReference>
<dbReference type="Pfam" id="PF00324">
    <property type="entry name" value="AA_permease"/>
    <property type="match status" value="1"/>
</dbReference>
<evidence type="ECO:0000256" key="1">
    <source>
        <dbReference type="ARBA" id="ARBA00004141"/>
    </source>
</evidence>
<keyword evidence="4" id="KW-0029">Amino-acid transport</keyword>
<feature type="transmembrane region" description="Helical" evidence="7">
    <location>
        <begin position="282"/>
        <end position="307"/>
    </location>
</feature>
<keyword evidence="6 7" id="KW-0472">Membrane</keyword>
<keyword evidence="3 7" id="KW-0812">Transmembrane</keyword>
<feature type="transmembrane region" description="Helical" evidence="7">
    <location>
        <begin position="198"/>
        <end position="219"/>
    </location>
</feature>
<dbReference type="RefSeq" id="WP_053950343.1">
    <property type="nucleotide sequence ID" value="NZ_BAABVV010000036.1"/>
</dbReference>
<evidence type="ECO:0000256" key="7">
    <source>
        <dbReference type="SAM" id="Phobius"/>
    </source>
</evidence>
<dbReference type="Proteomes" id="UP001438112">
    <property type="component" value="Unassembled WGS sequence"/>
</dbReference>
<feature type="transmembrane region" description="Helical" evidence="7">
    <location>
        <begin position="443"/>
        <end position="459"/>
    </location>
</feature>
<dbReference type="PANTHER" id="PTHR43341">
    <property type="entry name" value="AMINO ACID PERMEASE"/>
    <property type="match status" value="1"/>
</dbReference>
<sequence>MSQNSDNTVKRGLKTRHVSMIALGGSIGTGLFVASGSVISQAGPGGALVAYLLMGLMVYFLMTSLGEMATNTPISGSFAAYAGKYVDPALGFAMGWNYWFNWAITVAVDISTAALVVKFWLPHFPSWIFSAVTLVLILAINALSVKSFGETEFWMSIIKVVTIFIFLGVGILTIFGIMGGHFVGLSNFTFKKAPFVGGLPMILAVFVVAGFSFQGTELVGITAGESDNPRKAVPLAIRDVFWRIILFYILAIFVIGAIIPYTSPDLLGSSATDVAISPFTIVFKRAGLAAAASVMNAVILTSVISSANSGMYASTRMLYSMAHQGFAPKIMGKTNRRGIPVGALLVTTAIALLTFITSIEGPQIYLWLVAASGLTGFIAWVGIAISHYRFRRAFIKQGHSLDELKYSATWFPIGPIITLILCILVICGQNITSFANLDWEQIGITYISVPLVLILYIGYKIKYKTHLIPLDEVDVSPSDLREQEK</sequence>
<keyword evidence="5 7" id="KW-1133">Transmembrane helix</keyword>
<evidence type="ECO:0000256" key="3">
    <source>
        <dbReference type="ARBA" id="ARBA00022692"/>
    </source>
</evidence>
<keyword evidence="10" id="KW-1185">Reference proteome</keyword>
<keyword evidence="2" id="KW-0813">Transport</keyword>
<evidence type="ECO:0000259" key="8">
    <source>
        <dbReference type="Pfam" id="PF00324"/>
    </source>
</evidence>
<evidence type="ECO:0000313" key="9">
    <source>
        <dbReference type="EMBL" id="GAA6114572.1"/>
    </source>
</evidence>
<feature type="transmembrane region" description="Helical" evidence="7">
    <location>
        <begin position="365"/>
        <end position="388"/>
    </location>
</feature>
<feature type="transmembrane region" description="Helical" evidence="7">
    <location>
        <begin position="157"/>
        <end position="178"/>
    </location>
</feature>
<protein>
    <submittedName>
        <fullName evidence="9">Amino acid permease</fullName>
    </submittedName>
</protein>